<keyword evidence="4" id="KW-1185">Reference proteome</keyword>
<evidence type="ECO:0000313" key="3">
    <source>
        <dbReference type="EMBL" id="KGM09896.1"/>
    </source>
</evidence>
<reference evidence="3 4" key="1">
    <citation type="submission" date="2013-08" db="EMBL/GenBank/DDBJ databases">
        <title>Genome sequencing of Cellulomonas bogoriensis 69B4.</title>
        <authorList>
            <person name="Chen F."/>
            <person name="Li Y."/>
            <person name="Wang G."/>
        </authorList>
    </citation>
    <scope>NUCLEOTIDE SEQUENCE [LARGE SCALE GENOMIC DNA]</scope>
    <source>
        <strain evidence="3 4">69B4</strain>
    </source>
</reference>
<gene>
    <name evidence="3" type="ORF">N869_05870</name>
</gene>
<evidence type="ECO:0000256" key="2">
    <source>
        <dbReference type="SAM" id="MobiDB-lite"/>
    </source>
</evidence>
<feature type="coiled-coil region" evidence="1">
    <location>
        <begin position="30"/>
        <end position="57"/>
    </location>
</feature>
<dbReference type="InterPro" id="IPR007060">
    <property type="entry name" value="FtsL/DivIC"/>
</dbReference>
<evidence type="ECO:0000256" key="1">
    <source>
        <dbReference type="SAM" id="Coils"/>
    </source>
</evidence>
<dbReference type="AlphaFoldDB" id="A0A0A0BPN7"/>
<proteinExistence type="predicted"/>
<dbReference type="Proteomes" id="UP000054314">
    <property type="component" value="Unassembled WGS sequence"/>
</dbReference>
<accession>A0A0A0BPN7</accession>
<dbReference type="EMBL" id="AXCZ01000165">
    <property type="protein sequence ID" value="KGM09896.1"/>
    <property type="molecule type" value="Genomic_DNA"/>
</dbReference>
<evidence type="ECO:0000313" key="4">
    <source>
        <dbReference type="Proteomes" id="UP000054314"/>
    </source>
</evidence>
<organism evidence="3 4">
    <name type="scientific">Cellulomonas bogoriensis 69B4 = DSM 16987</name>
    <dbReference type="NCBI Taxonomy" id="1386082"/>
    <lineage>
        <taxon>Bacteria</taxon>
        <taxon>Bacillati</taxon>
        <taxon>Actinomycetota</taxon>
        <taxon>Actinomycetes</taxon>
        <taxon>Micrococcales</taxon>
        <taxon>Cellulomonadaceae</taxon>
        <taxon>Cellulomonas</taxon>
    </lineage>
</organism>
<dbReference type="Pfam" id="PF04977">
    <property type="entry name" value="DivIC"/>
    <property type="match status" value="1"/>
</dbReference>
<comment type="caution">
    <text evidence="3">The sequence shown here is derived from an EMBL/GenBank/DDBJ whole genome shotgun (WGS) entry which is preliminary data.</text>
</comment>
<name>A0A0A0BPN7_9CELL</name>
<protein>
    <submittedName>
        <fullName evidence="3">Septation ring formation regulator EzrA</fullName>
    </submittedName>
</protein>
<sequence length="152" mass="16462">MARLVSVRGLVFTVVVLVGFTLLFPTVRAYLSQRAELEGLAAEVEAAEARERDLEAELRRWDDPAFVQAQARSRLSFVFPGQTAFRVIDPEVVPDEDPLEPLPSGAGPHLPDGEDGGPWYATVWESVRLAGEVDSVLEQEASPSGAGDEEGS</sequence>
<keyword evidence="1" id="KW-0175">Coiled coil</keyword>
<feature type="region of interest" description="Disordered" evidence="2">
    <location>
        <begin position="93"/>
        <end position="117"/>
    </location>
</feature>